<keyword evidence="9" id="KW-1185">Reference proteome</keyword>
<feature type="transmembrane region" description="Helical" evidence="7">
    <location>
        <begin position="12"/>
        <end position="31"/>
    </location>
</feature>
<feature type="transmembrane region" description="Helical" evidence="7">
    <location>
        <begin position="152"/>
        <end position="169"/>
    </location>
</feature>
<sequence>MSTTSATVNVPPVLKVLAGTLAAQALPILAAPLLTRLCTPAEIGAFGTWLGVAATVSVVATLRMETPMLLESDLAGQGACVRVVAYWATVFALALVMAAFAARLAGLPLASMQTSPALFMLGGAVWLMAYHSIVNAYAVSHQRFGAAARTKVWTVVAITATQLVLLQWLGRGSVALPLGQLVGLLLGVSAARRYVRPPAVALHWRLRPADWGVVRRHVRFVQFSLPSDLLNTLVGQLPLLLIGSAQGATAAGLYALTHRVLAAPASVLSSSILEVFKAQAAQEWRRNGDCRQSYRHTFKLLLAIGALPSLLLWWVAPPLFALVFGPSWRAAGDMASLLAPLYLVGFVASPLGYVLYITGRQHVELAWQGGLLLVTLAAFLLPATLRQCLLAYVWGRIAMYLLYMSLSYRAALATSPSREHCNAR</sequence>
<dbReference type="PANTHER" id="PTHR30250:SF10">
    <property type="entry name" value="LIPOPOLYSACCHARIDE BIOSYNTHESIS PROTEIN WZXC"/>
    <property type="match status" value="1"/>
</dbReference>
<proteinExistence type="inferred from homology"/>
<keyword evidence="4 7" id="KW-0812">Transmembrane</keyword>
<dbReference type="EMBL" id="JAAQOM010000001">
    <property type="protein sequence ID" value="NIA52298.1"/>
    <property type="molecule type" value="Genomic_DNA"/>
</dbReference>
<keyword evidence="3" id="KW-1003">Cell membrane</keyword>
<comment type="caution">
    <text evidence="8">The sequence shown here is derived from an EMBL/GenBank/DDBJ whole genome shotgun (WGS) entry which is preliminary data.</text>
</comment>
<reference evidence="8 9" key="1">
    <citation type="submission" date="2020-03" db="EMBL/GenBank/DDBJ databases">
        <title>Genome sequence of strain Massilia sp. TW-1.</title>
        <authorList>
            <person name="Chaudhary D.K."/>
        </authorList>
    </citation>
    <scope>NUCLEOTIDE SEQUENCE [LARGE SCALE GENOMIC DNA]</scope>
    <source>
        <strain evidence="8 9">TW-1</strain>
    </source>
</reference>
<feature type="transmembrane region" description="Helical" evidence="7">
    <location>
        <begin position="300"/>
        <end position="325"/>
    </location>
</feature>
<feature type="transmembrane region" description="Helical" evidence="7">
    <location>
        <begin position="365"/>
        <end position="383"/>
    </location>
</feature>
<dbReference type="Proteomes" id="UP000716322">
    <property type="component" value="Unassembled WGS sequence"/>
</dbReference>
<evidence type="ECO:0000256" key="3">
    <source>
        <dbReference type="ARBA" id="ARBA00022475"/>
    </source>
</evidence>
<feature type="transmembrane region" description="Helical" evidence="7">
    <location>
        <begin position="43"/>
        <end position="62"/>
    </location>
</feature>
<dbReference type="InterPro" id="IPR050833">
    <property type="entry name" value="Poly_Biosynth_Transport"/>
</dbReference>
<evidence type="ECO:0000256" key="7">
    <source>
        <dbReference type="SAM" id="Phobius"/>
    </source>
</evidence>
<dbReference type="Pfam" id="PF13440">
    <property type="entry name" value="Polysacc_synt_3"/>
    <property type="match status" value="1"/>
</dbReference>
<feature type="transmembrane region" description="Helical" evidence="7">
    <location>
        <begin position="175"/>
        <end position="195"/>
    </location>
</feature>
<evidence type="ECO:0000256" key="6">
    <source>
        <dbReference type="ARBA" id="ARBA00023136"/>
    </source>
</evidence>
<feature type="transmembrane region" description="Helical" evidence="7">
    <location>
        <begin position="389"/>
        <end position="408"/>
    </location>
</feature>
<dbReference type="RefSeq" id="WP_166855705.1">
    <property type="nucleotide sequence ID" value="NZ_JAAQOM010000001.1"/>
</dbReference>
<gene>
    <name evidence="8" type="ORF">HAV22_01350</name>
</gene>
<evidence type="ECO:0000256" key="1">
    <source>
        <dbReference type="ARBA" id="ARBA00004651"/>
    </source>
</evidence>
<protein>
    <submittedName>
        <fullName evidence="8">Lipopolysaccharide biosynthesis protein</fullName>
    </submittedName>
</protein>
<evidence type="ECO:0000313" key="8">
    <source>
        <dbReference type="EMBL" id="NIA52298.1"/>
    </source>
</evidence>
<organism evidence="8 9">
    <name type="scientific">Telluria antibiotica</name>
    <dbReference type="NCBI Taxonomy" id="2717319"/>
    <lineage>
        <taxon>Bacteria</taxon>
        <taxon>Pseudomonadati</taxon>
        <taxon>Pseudomonadota</taxon>
        <taxon>Betaproteobacteria</taxon>
        <taxon>Burkholderiales</taxon>
        <taxon>Oxalobacteraceae</taxon>
        <taxon>Telluria group</taxon>
        <taxon>Telluria</taxon>
    </lineage>
</organism>
<comment type="similarity">
    <text evidence="2">Belongs to the polysaccharide synthase family.</text>
</comment>
<accession>A0ABX0P506</accession>
<name>A0ABX0P506_9BURK</name>
<feature type="transmembrane region" description="Helical" evidence="7">
    <location>
        <begin position="83"/>
        <end position="105"/>
    </location>
</feature>
<feature type="transmembrane region" description="Helical" evidence="7">
    <location>
        <begin position="337"/>
        <end position="358"/>
    </location>
</feature>
<keyword evidence="5 7" id="KW-1133">Transmembrane helix</keyword>
<evidence type="ECO:0000256" key="4">
    <source>
        <dbReference type="ARBA" id="ARBA00022692"/>
    </source>
</evidence>
<evidence type="ECO:0000256" key="5">
    <source>
        <dbReference type="ARBA" id="ARBA00022989"/>
    </source>
</evidence>
<evidence type="ECO:0000256" key="2">
    <source>
        <dbReference type="ARBA" id="ARBA00007430"/>
    </source>
</evidence>
<evidence type="ECO:0000313" key="9">
    <source>
        <dbReference type="Proteomes" id="UP000716322"/>
    </source>
</evidence>
<dbReference type="PANTHER" id="PTHR30250">
    <property type="entry name" value="PST FAMILY PREDICTED COLANIC ACID TRANSPORTER"/>
    <property type="match status" value="1"/>
</dbReference>
<feature type="transmembrane region" description="Helical" evidence="7">
    <location>
        <begin position="117"/>
        <end position="140"/>
    </location>
</feature>
<comment type="subcellular location">
    <subcellularLocation>
        <location evidence="1">Cell membrane</location>
        <topology evidence="1">Multi-pass membrane protein</topology>
    </subcellularLocation>
</comment>
<keyword evidence="6 7" id="KW-0472">Membrane</keyword>